<evidence type="ECO:0000259" key="5">
    <source>
        <dbReference type="Pfam" id="PF13693"/>
    </source>
</evidence>
<reference evidence="6 7" key="1">
    <citation type="submission" date="2016-03" db="EMBL/GenBank/DDBJ databases">
        <authorList>
            <person name="Ploux O."/>
        </authorList>
    </citation>
    <scope>NUCLEOTIDE SEQUENCE [LARGE SCALE GENOMIC DNA]</scope>
    <source>
        <strain evidence="6 7">R-45378</strain>
    </source>
</reference>
<dbReference type="EMBL" id="LUUJ01000030">
    <property type="protein sequence ID" value="OAI20376.1"/>
    <property type="molecule type" value="Genomic_DNA"/>
</dbReference>
<dbReference type="InterPro" id="IPR010982">
    <property type="entry name" value="Lambda_DNA-bd_dom_sf"/>
</dbReference>
<accession>A0A177NQP9</accession>
<dbReference type="RefSeq" id="WP_064039142.1">
    <property type="nucleotide sequence ID" value="NZ_LUUJ01000030.1"/>
</dbReference>
<organism evidence="6 7">
    <name type="scientific">Methylomonas koyamae</name>
    <dbReference type="NCBI Taxonomy" id="702114"/>
    <lineage>
        <taxon>Bacteria</taxon>
        <taxon>Pseudomonadati</taxon>
        <taxon>Pseudomonadota</taxon>
        <taxon>Gammaproteobacteria</taxon>
        <taxon>Methylococcales</taxon>
        <taxon>Methylococcaceae</taxon>
        <taxon>Methylomonas</taxon>
    </lineage>
</organism>
<feature type="domain" description="Ner winged helix-turn-helix DNA-binding" evidence="5">
    <location>
        <begin position="14"/>
        <end position="81"/>
    </location>
</feature>
<proteinExistence type="inferred from homology"/>
<dbReference type="Gene3D" id="1.10.260.40">
    <property type="entry name" value="lambda repressor-like DNA-binding domains"/>
    <property type="match status" value="1"/>
</dbReference>
<evidence type="ECO:0000256" key="4">
    <source>
        <dbReference type="ARBA" id="ARBA00023163"/>
    </source>
</evidence>
<dbReference type="InterPro" id="IPR038722">
    <property type="entry name" value="Ner_HTH_dom"/>
</dbReference>
<dbReference type="OrthoDB" id="5405994at2"/>
<gene>
    <name evidence="6" type="ORF">A1507_22925</name>
</gene>
<evidence type="ECO:0000313" key="7">
    <source>
        <dbReference type="Proteomes" id="UP000077857"/>
    </source>
</evidence>
<keyword evidence="4" id="KW-0804">Transcription</keyword>
<keyword evidence="3" id="KW-0238">DNA-binding</keyword>
<comment type="similarity">
    <text evidence="1">Belongs to the ner transcriptional regulatory family.</text>
</comment>
<evidence type="ECO:0000256" key="3">
    <source>
        <dbReference type="ARBA" id="ARBA00023125"/>
    </source>
</evidence>
<dbReference type="SUPFAM" id="SSF47413">
    <property type="entry name" value="lambda repressor-like DNA-binding domains"/>
    <property type="match status" value="1"/>
</dbReference>
<dbReference type="Proteomes" id="UP000077857">
    <property type="component" value="Unassembled WGS sequence"/>
</dbReference>
<protein>
    <submittedName>
        <fullName evidence="6">Nlp family transcriptional regulator</fullName>
    </submittedName>
</protein>
<dbReference type="GO" id="GO:0003677">
    <property type="term" value="F:DNA binding"/>
    <property type="evidence" value="ECO:0007669"/>
    <property type="project" value="UniProtKB-KW"/>
</dbReference>
<evidence type="ECO:0000256" key="2">
    <source>
        <dbReference type="ARBA" id="ARBA00023015"/>
    </source>
</evidence>
<dbReference type="Pfam" id="PF13693">
    <property type="entry name" value="HTH_35"/>
    <property type="match status" value="1"/>
</dbReference>
<evidence type="ECO:0000256" key="1">
    <source>
        <dbReference type="ARBA" id="ARBA00006157"/>
    </source>
</evidence>
<keyword evidence="2" id="KW-0805">Transcription regulation</keyword>
<evidence type="ECO:0000313" key="6">
    <source>
        <dbReference type="EMBL" id="OAI20376.1"/>
    </source>
</evidence>
<name>A0A177NQP9_9GAMM</name>
<sequence>MNNSSPKKAKAKNDWHPADVVAALHKAGWTITALGKAHGLSSGQTLSKALSQSYPVAEKRIADALGIHPMEIWPSRYFENGDVKPRGFRAIQFNRITLSVNGKDQAGNSHEAA</sequence>
<comment type="caution">
    <text evidence="6">The sequence shown here is derived from an EMBL/GenBank/DDBJ whole genome shotgun (WGS) entry which is preliminary data.</text>
</comment>
<dbReference type="AlphaFoldDB" id="A0A177NQP9"/>